<dbReference type="EMBL" id="PKPP01002609">
    <property type="protein sequence ID" value="PWA74170.1"/>
    <property type="molecule type" value="Genomic_DNA"/>
</dbReference>
<evidence type="ECO:0000313" key="2">
    <source>
        <dbReference type="EMBL" id="PWA74170.1"/>
    </source>
</evidence>
<dbReference type="Proteomes" id="UP000245207">
    <property type="component" value="Unassembled WGS sequence"/>
</dbReference>
<proteinExistence type="predicted"/>
<dbReference type="PANTHER" id="PTHR33223:SF10">
    <property type="entry name" value="AMINOTRANSFERASE-LIKE PLANT MOBILE DOMAIN-CONTAINING PROTEIN"/>
    <property type="match status" value="1"/>
</dbReference>
<dbReference type="AlphaFoldDB" id="A0A2U1NL38"/>
<sequence length="214" mass="24469">MYLAFSKSYPQDHNKELMTPSTTLPSLNYNEPSLKKCLHETKKLMPRKASQVKGNSKRIRISLSSMDKKSATRQERNVRDLVASPFTKRIRDYVMPDGLKVPSNLKSYDGLSDSDDHLTMFIRTMDKTQAEILDIRQKSEESLKDYLARFGKEALHMTDRSDGMMIGAFISGLRPGRPFKDLIARPPMSLEDLYIHVNGCIRADEANNANRLRN</sequence>
<dbReference type="Pfam" id="PF03732">
    <property type="entry name" value="Retrotrans_gag"/>
    <property type="match status" value="1"/>
</dbReference>
<feature type="domain" description="Retrotransposon gag" evidence="1">
    <location>
        <begin position="121"/>
        <end position="175"/>
    </location>
</feature>
<dbReference type="OrthoDB" id="1752268at2759"/>
<organism evidence="2 3">
    <name type="scientific">Artemisia annua</name>
    <name type="common">Sweet wormwood</name>
    <dbReference type="NCBI Taxonomy" id="35608"/>
    <lineage>
        <taxon>Eukaryota</taxon>
        <taxon>Viridiplantae</taxon>
        <taxon>Streptophyta</taxon>
        <taxon>Embryophyta</taxon>
        <taxon>Tracheophyta</taxon>
        <taxon>Spermatophyta</taxon>
        <taxon>Magnoliopsida</taxon>
        <taxon>eudicotyledons</taxon>
        <taxon>Gunneridae</taxon>
        <taxon>Pentapetalae</taxon>
        <taxon>asterids</taxon>
        <taxon>campanulids</taxon>
        <taxon>Asterales</taxon>
        <taxon>Asteraceae</taxon>
        <taxon>Asteroideae</taxon>
        <taxon>Anthemideae</taxon>
        <taxon>Artemisiinae</taxon>
        <taxon>Artemisia</taxon>
    </lineage>
</organism>
<accession>A0A2U1NL38</accession>
<keyword evidence="3" id="KW-1185">Reference proteome</keyword>
<name>A0A2U1NL38_ARTAN</name>
<gene>
    <name evidence="2" type="ORF">CTI12_AA252820</name>
</gene>
<protein>
    <submittedName>
        <fullName evidence="2">Gag protein</fullName>
    </submittedName>
</protein>
<evidence type="ECO:0000259" key="1">
    <source>
        <dbReference type="Pfam" id="PF03732"/>
    </source>
</evidence>
<dbReference type="PANTHER" id="PTHR33223">
    <property type="entry name" value="CCHC-TYPE DOMAIN-CONTAINING PROTEIN"/>
    <property type="match status" value="1"/>
</dbReference>
<dbReference type="InterPro" id="IPR005162">
    <property type="entry name" value="Retrotrans_gag_dom"/>
</dbReference>
<reference evidence="2 3" key="1">
    <citation type="journal article" date="2018" name="Mol. Plant">
        <title>The genome of Artemisia annua provides insight into the evolution of Asteraceae family and artemisinin biosynthesis.</title>
        <authorList>
            <person name="Shen Q."/>
            <person name="Zhang L."/>
            <person name="Liao Z."/>
            <person name="Wang S."/>
            <person name="Yan T."/>
            <person name="Shi P."/>
            <person name="Liu M."/>
            <person name="Fu X."/>
            <person name="Pan Q."/>
            <person name="Wang Y."/>
            <person name="Lv Z."/>
            <person name="Lu X."/>
            <person name="Zhang F."/>
            <person name="Jiang W."/>
            <person name="Ma Y."/>
            <person name="Chen M."/>
            <person name="Hao X."/>
            <person name="Li L."/>
            <person name="Tang Y."/>
            <person name="Lv G."/>
            <person name="Zhou Y."/>
            <person name="Sun X."/>
            <person name="Brodelius P.E."/>
            <person name="Rose J.K.C."/>
            <person name="Tang K."/>
        </authorList>
    </citation>
    <scope>NUCLEOTIDE SEQUENCE [LARGE SCALE GENOMIC DNA]</scope>
    <source>
        <strain evidence="3">cv. Huhao1</strain>
        <tissue evidence="2">Leaf</tissue>
    </source>
</reference>
<evidence type="ECO:0000313" key="3">
    <source>
        <dbReference type="Proteomes" id="UP000245207"/>
    </source>
</evidence>
<comment type="caution">
    <text evidence="2">The sequence shown here is derived from an EMBL/GenBank/DDBJ whole genome shotgun (WGS) entry which is preliminary data.</text>
</comment>